<dbReference type="PANTHER" id="PTHR45790:SF1">
    <property type="entry name" value="SIROHEME SYNTHASE"/>
    <property type="match status" value="1"/>
</dbReference>
<feature type="binding site" evidence="15">
    <location>
        <position position="308"/>
    </location>
    <ligand>
        <name>S-adenosyl-L-methionine</name>
        <dbReference type="ChEBI" id="CHEBI:59789"/>
    </ligand>
</feature>
<feature type="domain" description="Tetrapyrrole methylase" evidence="18">
    <location>
        <begin position="218"/>
        <end position="429"/>
    </location>
</feature>
<feature type="active site" description="Proton acceptor" evidence="15 16">
    <location>
        <position position="249"/>
    </location>
</feature>
<evidence type="ECO:0000256" key="12">
    <source>
        <dbReference type="ARBA" id="ARBA00025705"/>
    </source>
</evidence>
<dbReference type="Gene3D" id="3.40.1010.10">
    <property type="entry name" value="Cobalt-precorrin-4 Transmethylase, Domain 1"/>
    <property type="match status" value="1"/>
</dbReference>
<dbReference type="PROSITE" id="PS00840">
    <property type="entry name" value="SUMT_2"/>
    <property type="match status" value="1"/>
</dbReference>
<evidence type="ECO:0000313" key="21">
    <source>
        <dbReference type="EMBL" id="PWF24962.1"/>
    </source>
</evidence>
<dbReference type="InterPro" id="IPR014776">
    <property type="entry name" value="4pyrrole_Mease_sub2"/>
</dbReference>
<dbReference type="EMBL" id="QETA01000001">
    <property type="protein sequence ID" value="PWF24962.1"/>
    <property type="molecule type" value="Genomic_DNA"/>
</dbReference>
<dbReference type="Gene3D" id="3.30.160.110">
    <property type="entry name" value="Siroheme synthase, domain 2"/>
    <property type="match status" value="1"/>
</dbReference>
<comment type="pathway">
    <text evidence="15">Cofactor biosynthesis; adenosylcobalamin biosynthesis; sirohydrochlorin from precorrin-2: step 1/1.</text>
</comment>
<feature type="binding site" evidence="15">
    <location>
        <begin position="22"/>
        <end position="23"/>
    </location>
    <ligand>
        <name>NAD(+)</name>
        <dbReference type="ChEBI" id="CHEBI:57540"/>
    </ligand>
</feature>
<keyword evidence="8 15" id="KW-0520">NAD</keyword>
<comment type="similarity">
    <text evidence="15">In the N-terminal section; belongs to the precorrin-2 dehydrogenase / sirohydrochlorin ferrochelatase family.</text>
</comment>
<comment type="similarity">
    <text evidence="2 17">Belongs to the precorrin methyltransferase family.</text>
</comment>
<dbReference type="FunFam" id="3.30.950.10:FF:000001">
    <property type="entry name" value="Siroheme synthase"/>
    <property type="match status" value="1"/>
</dbReference>
<dbReference type="EC" id="2.1.1.107" evidence="15"/>
<dbReference type="NCBIfam" id="TIGR01470">
    <property type="entry name" value="cysG_Nterm"/>
    <property type="match status" value="1"/>
</dbReference>
<dbReference type="InterPro" id="IPR035996">
    <property type="entry name" value="4pyrrol_Methylase_sf"/>
</dbReference>
<feature type="binding site" evidence="15">
    <location>
        <begin position="333"/>
        <end position="334"/>
    </location>
    <ligand>
        <name>S-adenosyl-L-methionine</name>
        <dbReference type="ChEBI" id="CHEBI:59789"/>
    </ligand>
</feature>
<feature type="region of interest" description="Precorrin-2 dehydrogenase / sirohydrochlorin ferrochelatase" evidence="15">
    <location>
        <begin position="1"/>
        <end position="203"/>
    </location>
</feature>
<comment type="caution">
    <text evidence="21">The sequence shown here is derived from an EMBL/GenBank/DDBJ whole genome shotgun (WGS) entry which is preliminary data.</text>
</comment>
<reference evidence="22" key="1">
    <citation type="submission" date="2018-05" db="EMBL/GenBank/DDBJ databases">
        <authorList>
            <person name="Li Y."/>
        </authorList>
    </citation>
    <scope>NUCLEOTIDE SEQUENCE [LARGE SCALE GENOMIC DNA]</scope>
    <source>
        <strain evidence="22">3d-2-2</strain>
    </source>
</reference>
<dbReference type="HAMAP" id="MF_01646">
    <property type="entry name" value="Siroheme_synth"/>
    <property type="match status" value="1"/>
</dbReference>
<dbReference type="InterPro" id="IPR012409">
    <property type="entry name" value="Sirohaem_synth"/>
</dbReference>
<feature type="binding site" evidence="15">
    <location>
        <position position="385"/>
    </location>
    <ligand>
        <name>S-adenosyl-L-methionine</name>
        <dbReference type="ChEBI" id="CHEBI:59789"/>
    </ligand>
</feature>
<dbReference type="Gene3D" id="3.40.50.720">
    <property type="entry name" value="NAD(P)-binding Rossmann-like Domain"/>
    <property type="match status" value="1"/>
</dbReference>
<sequence>MNLYPVFLDLKDRAVLVVGGGEVAERKAEMLLSAGARLSVGAPDLTPVLTAWRDEGRIRHLDGSFAADWLDDAWLVIAATDDGELNQRIAALGEARRIWVNVVDNAGLSGFQVPAVIDRSPVQIAISSAGIAPMLARRLREQIETLFDHSLGTLAQLLQRHRNAIRQAYPQLGPRRTFYSWLLDSPIANLVRQSRPEAAEAALRQALAEPDAFAPKGKVSLVGAGPGDPGLLTLKALRALNEADVILYDRLVSPDILAMARRDAHRIDVGKHPGQNHRQTQLHIHEQMIEYAQQGLHVVRLKGGDAFIFGRGGEELQHLKAHGVPYCVIPGITAALACAAYSGIPLTHREHAQSVHLITAHTKGSAAEPDWAALSRSSQTLVFYMGVSQLDLIRSRLQDHGHDASTPCALIEQGSMPHQRTLIGTLDTMPVLARQHNIAAPALLIVGDVAQLGEELHWYGQLLDTATVPAAHPPAQA</sequence>
<dbReference type="SUPFAM" id="SSF75615">
    <property type="entry name" value="Siroheme synthase middle domains-like"/>
    <property type="match status" value="1"/>
</dbReference>
<keyword evidence="4 15" id="KW-0489">Methyltransferase</keyword>
<comment type="pathway">
    <text evidence="14 15">Cofactor biosynthesis; adenosylcobalamin biosynthesis; precorrin-2 from uroporphyrinogen III: step 1/1.</text>
</comment>
<dbReference type="RefSeq" id="WP_109060365.1">
    <property type="nucleotide sequence ID" value="NZ_QETA01000001.1"/>
</dbReference>
<dbReference type="Pfam" id="PF14824">
    <property type="entry name" value="Sirohm_synth_M"/>
    <property type="match status" value="1"/>
</dbReference>
<evidence type="ECO:0000256" key="9">
    <source>
        <dbReference type="ARBA" id="ARBA00023239"/>
    </source>
</evidence>
<evidence type="ECO:0000313" key="22">
    <source>
        <dbReference type="Proteomes" id="UP000245212"/>
    </source>
</evidence>
<dbReference type="PIRSF" id="PIRSF036426">
    <property type="entry name" value="Sirohaem_synth"/>
    <property type="match status" value="1"/>
</dbReference>
<evidence type="ECO:0000259" key="18">
    <source>
        <dbReference type="Pfam" id="PF00590"/>
    </source>
</evidence>
<keyword evidence="7 15" id="KW-0560">Oxidoreductase</keyword>
<comment type="pathway">
    <text evidence="1 15">Porphyrin-containing compound metabolism; siroheme biosynthesis; sirohydrochlorin from precorrin-2: step 1/1.</text>
</comment>
<gene>
    <name evidence="21" type="primary">cobA</name>
    <name evidence="15" type="synonym">cysG</name>
    <name evidence="21" type="ORF">DD235_01950</name>
</gene>
<comment type="function">
    <text evidence="15">Multifunctional enzyme that catalyzes the SAM-dependent methylations of uroporphyrinogen III at position C-2 and C-7 to form precorrin-2 via precorrin-1. Then it catalyzes the NAD-dependent ring dehydrogenation of precorrin-2 to yield sirohydrochlorin. Finally, it catalyzes the ferrochelation of sirohydrochlorin to yield siroheme.</text>
</comment>
<dbReference type="Proteomes" id="UP000245212">
    <property type="component" value="Unassembled WGS sequence"/>
</dbReference>
<dbReference type="GO" id="GO:0051287">
    <property type="term" value="F:NAD binding"/>
    <property type="evidence" value="ECO:0007669"/>
    <property type="project" value="InterPro"/>
</dbReference>
<dbReference type="InterPro" id="IPR000878">
    <property type="entry name" value="4pyrrol_Mease"/>
</dbReference>
<comment type="pathway">
    <text evidence="12 15">Porphyrin-containing compound metabolism; siroheme biosynthesis; precorrin-2 from uroporphyrinogen III: step 1/1.</text>
</comment>
<dbReference type="FunFam" id="3.40.1010.10:FF:000001">
    <property type="entry name" value="Siroheme synthase"/>
    <property type="match status" value="1"/>
</dbReference>
<dbReference type="GO" id="GO:0043115">
    <property type="term" value="F:precorrin-2 dehydrogenase activity"/>
    <property type="evidence" value="ECO:0007669"/>
    <property type="project" value="UniProtKB-UniRule"/>
</dbReference>
<feature type="modified residue" description="Phosphoserine" evidence="15">
    <location>
        <position position="128"/>
    </location>
</feature>
<feature type="binding site" evidence="15">
    <location>
        <position position="414"/>
    </location>
    <ligand>
        <name>S-adenosyl-L-methionine</name>
        <dbReference type="ChEBI" id="CHEBI:59789"/>
    </ligand>
</feature>
<evidence type="ECO:0000256" key="16">
    <source>
        <dbReference type="PIRSR" id="PIRSR036426-1"/>
    </source>
</evidence>
<evidence type="ECO:0000256" key="7">
    <source>
        <dbReference type="ARBA" id="ARBA00023002"/>
    </source>
</evidence>
<keyword evidence="3 15" id="KW-0169">Cobalamin biosynthesis</keyword>
<name>A0A2V1K7L2_9BURK</name>
<protein>
    <recommendedName>
        <fullName evidence="15">Siroheme synthase</fullName>
    </recommendedName>
    <domain>
        <recommendedName>
            <fullName evidence="15">Uroporphyrinogen-III C-methyltransferase</fullName>
            <shortName evidence="15">Urogen III methylase</shortName>
            <ecNumber evidence="15">2.1.1.107</ecNumber>
        </recommendedName>
        <alternativeName>
            <fullName evidence="15">SUMT</fullName>
        </alternativeName>
        <alternativeName>
            <fullName evidence="15">Uroporphyrinogen III methylase</fullName>
            <shortName evidence="15">UROM</shortName>
        </alternativeName>
    </domain>
    <domain>
        <recommendedName>
            <fullName evidence="15">Precorrin-2 dehydrogenase</fullName>
            <ecNumber evidence="15">1.3.1.76</ecNumber>
        </recommendedName>
    </domain>
    <domain>
        <recommendedName>
            <fullName evidence="15">Sirohydrochlorin ferrochelatase</fullName>
            <ecNumber evidence="15">4.99.1.4</ecNumber>
        </recommendedName>
    </domain>
</protein>
<keyword evidence="9 15" id="KW-0456">Lyase</keyword>
<evidence type="ECO:0000256" key="1">
    <source>
        <dbReference type="ARBA" id="ARBA00005010"/>
    </source>
</evidence>
<evidence type="ECO:0000256" key="17">
    <source>
        <dbReference type="RuleBase" id="RU003960"/>
    </source>
</evidence>
<dbReference type="GO" id="GO:0019354">
    <property type="term" value="P:siroheme biosynthetic process"/>
    <property type="evidence" value="ECO:0007669"/>
    <property type="project" value="UniProtKB-UniRule"/>
</dbReference>
<feature type="binding site" evidence="15">
    <location>
        <begin position="303"/>
        <end position="305"/>
    </location>
    <ligand>
        <name>S-adenosyl-L-methionine</name>
        <dbReference type="ChEBI" id="CHEBI:59789"/>
    </ligand>
</feature>
<feature type="region of interest" description="Uroporphyrinogen-III C-methyltransferase" evidence="15">
    <location>
        <begin position="217"/>
        <end position="477"/>
    </location>
</feature>
<evidence type="ECO:0000256" key="2">
    <source>
        <dbReference type="ARBA" id="ARBA00005879"/>
    </source>
</evidence>
<dbReference type="NCBIfam" id="NF007922">
    <property type="entry name" value="PRK10637.1"/>
    <property type="match status" value="1"/>
</dbReference>
<keyword evidence="11 15" id="KW-0511">Multifunctional enzyme</keyword>
<evidence type="ECO:0000256" key="11">
    <source>
        <dbReference type="ARBA" id="ARBA00023268"/>
    </source>
</evidence>
<dbReference type="UniPathway" id="UPA00262">
    <property type="reaction ID" value="UER00211"/>
</dbReference>
<dbReference type="InterPro" id="IPR003043">
    <property type="entry name" value="Uropor_MeTrfase_CS"/>
</dbReference>
<dbReference type="NCBIfam" id="NF004790">
    <property type="entry name" value="PRK06136.1"/>
    <property type="match status" value="1"/>
</dbReference>
<evidence type="ECO:0000256" key="6">
    <source>
        <dbReference type="ARBA" id="ARBA00022691"/>
    </source>
</evidence>
<evidence type="ECO:0000259" key="20">
    <source>
        <dbReference type="Pfam" id="PF14824"/>
    </source>
</evidence>
<evidence type="ECO:0000256" key="5">
    <source>
        <dbReference type="ARBA" id="ARBA00022679"/>
    </source>
</evidence>
<evidence type="ECO:0000256" key="13">
    <source>
        <dbReference type="ARBA" id="ARBA00047561"/>
    </source>
</evidence>
<dbReference type="GO" id="GO:0004851">
    <property type="term" value="F:uroporphyrin-III C-methyltransferase activity"/>
    <property type="evidence" value="ECO:0007669"/>
    <property type="project" value="UniProtKB-UniRule"/>
</dbReference>
<evidence type="ECO:0000256" key="3">
    <source>
        <dbReference type="ARBA" id="ARBA00022573"/>
    </source>
</evidence>
<feature type="domain" description="Sirohaem synthase dimerisation" evidence="19">
    <location>
        <begin position="150"/>
        <end position="207"/>
    </location>
</feature>
<dbReference type="Gene3D" id="3.30.950.10">
    <property type="entry name" value="Methyltransferase, Cobalt-precorrin-4 Transmethylase, Domain 2"/>
    <property type="match status" value="1"/>
</dbReference>
<feature type="active site" description="Proton donor" evidence="15 16">
    <location>
        <position position="271"/>
    </location>
</feature>
<dbReference type="Pfam" id="PF00590">
    <property type="entry name" value="TP_methylase"/>
    <property type="match status" value="1"/>
</dbReference>
<dbReference type="Gene3D" id="1.10.8.210">
    <property type="entry name" value="Sirohaem synthase, dimerisation domain"/>
    <property type="match status" value="1"/>
</dbReference>
<dbReference type="InterPro" id="IPR037115">
    <property type="entry name" value="Sirohaem_synt_dimer_dom_sf"/>
</dbReference>
<feature type="binding site" evidence="15">
    <location>
        <position position="226"/>
    </location>
    <ligand>
        <name>S-adenosyl-L-methionine</name>
        <dbReference type="ChEBI" id="CHEBI:59789"/>
    </ligand>
</feature>
<dbReference type="InterPro" id="IPR028281">
    <property type="entry name" value="Sirohaem_synthase_central"/>
</dbReference>
<dbReference type="SUPFAM" id="SSF53790">
    <property type="entry name" value="Tetrapyrrole methylase"/>
    <property type="match status" value="1"/>
</dbReference>
<feature type="domain" description="Siroheme synthase central" evidence="20">
    <location>
        <begin position="119"/>
        <end position="144"/>
    </location>
</feature>
<dbReference type="SUPFAM" id="SSF51735">
    <property type="entry name" value="NAD(P)-binding Rossmann-fold domains"/>
    <property type="match status" value="1"/>
</dbReference>
<keyword evidence="5 15" id="KW-0808">Transferase</keyword>
<keyword evidence="15" id="KW-0597">Phosphoprotein</keyword>
<keyword evidence="10 15" id="KW-0627">Porphyrin biosynthesis</keyword>
<evidence type="ECO:0000256" key="14">
    <source>
        <dbReference type="ARBA" id="ARBA00060548"/>
    </source>
</evidence>
<dbReference type="EC" id="4.99.1.4" evidence="15"/>
<dbReference type="InterPro" id="IPR036291">
    <property type="entry name" value="NAD(P)-bd_dom_sf"/>
</dbReference>
<dbReference type="InterPro" id="IPR050161">
    <property type="entry name" value="Siro_Cobalamin_biosynth"/>
</dbReference>
<proteinExistence type="inferred from homology"/>
<dbReference type="GO" id="GO:0051266">
    <property type="term" value="F:sirohydrochlorin ferrochelatase activity"/>
    <property type="evidence" value="ECO:0007669"/>
    <property type="project" value="UniProtKB-EC"/>
</dbReference>
<comment type="catalytic activity">
    <reaction evidence="13 15">
        <text>precorrin-2 + NAD(+) = sirohydrochlorin + NADH + 2 H(+)</text>
        <dbReference type="Rhea" id="RHEA:15613"/>
        <dbReference type="ChEBI" id="CHEBI:15378"/>
        <dbReference type="ChEBI" id="CHEBI:57540"/>
        <dbReference type="ChEBI" id="CHEBI:57945"/>
        <dbReference type="ChEBI" id="CHEBI:58351"/>
        <dbReference type="ChEBI" id="CHEBI:58827"/>
        <dbReference type="EC" id="1.3.1.76"/>
    </reaction>
</comment>
<dbReference type="InterPro" id="IPR006366">
    <property type="entry name" value="CobA/CysG_C"/>
</dbReference>
<dbReference type="PANTHER" id="PTHR45790">
    <property type="entry name" value="SIROHEME SYNTHASE-RELATED"/>
    <property type="match status" value="1"/>
</dbReference>
<comment type="similarity">
    <text evidence="15">In the C-terminal section; belongs to the precorrin methyltransferase family.</text>
</comment>
<dbReference type="InterPro" id="IPR019478">
    <property type="entry name" value="Sirohaem_synthase_dimer_dom"/>
</dbReference>
<comment type="catalytic activity">
    <reaction evidence="15">
        <text>siroheme + 2 H(+) = sirohydrochlorin + Fe(2+)</text>
        <dbReference type="Rhea" id="RHEA:24360"/>
        <dbReference type="ChEBI" id="CHEBI:15378"/>
        <dbReference type="ChEBI" id="CHEBI:29033"/>
        <dbReference type="ChEBI" id="CHEBI:58351"/>
        <dbReference type="ChEBI" id="CHEBI:60052"/>
        <dbReference type="EC" id="4.99.1.4"/>
    </reaction>
</comment>
<evidence type="ECO:0000256" key="15">
    <source>
        <dbReference type="HAMAP-Rule" id="MF_01646"/>
    </source>
</evidence>
<dbReference type="InterPro" id="IPR014777">
    <property type="entry name" value="4pyrrole_Mease_sub1"/>
</dbReference>
<evidence type="ECO:0000256" key="10">
    <source>
        <dbReference type="ARBA" id="ARBA00023244"/>
    </source>
</evidence>
<dbReference type="UniPathway" id="UPA00148">
    <property type="reaction ID" value="UER00211"/>
</dbReference>
<dbReference type="InterPro" id="IPR006367">
    <property type="entry name" value="Sirohaem_synthase_N"/>
</dbReference>
<keyword evidence="22" id="KW-1185">Reference proteome</keyword>
<dbReference type="EC" id="1.3.1.76" evidence="15"/>
<dbReference type="CDD" id="cd11642">
    <property type="entry name" value="SUMT"/>
    <property type="match status" value="1"/>
</dbReference>
<organism evidence="21 22">
    <name type="scientific">Corticimicrobacter populi</name>
    <dbReference type="NCBI Taxonomy" id="2175229"/>
    <lineage>
        <taxon>Bacteria</taxon>
        <taxon>Pseudomonadati</taxon>
        <taxon>Pseudomonadota</taxon>
        <taxon>Betaproteobacteria</taxon>
        <taxon>Burkholderiales</taxon>
        <taxon>Alcaligenaceae</taxon>
        <taxon>Corticimicrobacter</taxon>
    </lineage>
</organism>
<dbReference type="AlphaFoldDB" id="A0A2V1K7L2"/>
<evidence type="ECO:0000259" key="19">
    <source>
        <dbReference type="Pfam" id="PF10414"/>
    </source>
</evidence>
<evidence type="ECO:0000256" key="8">
    <source>
        <dbReference type="ARBA" id="ARBA00023027"/>
    </source>
</evidence>
<dbReference type="PROSITE" id="PS00839">
    <property type="entry name" value="SUMT_1"/>
    <property type="match status" value="1"/>
</dbReference>
<dbReference type="GO" id="GO:0032259">
    <property type="term" value="P:methylation"/>
    <property type="evidence" value="ECO:0007669"/>
    <property type="project" value="UniProtKB-KW"/>
</dbReference>
<dbReference type="GO" id="GO:0009236">
    <property type="term" value="P:cobalamin biosynthetic process"/>
    <property type="evidence" value="ECO:0007669"/>
    <property type="project" value="UniProtKB-UniRule"/>
</dbReference>
<keyword evidence="6 15" id="KW-0949">S-adenosyl-L-methionine</keyword>
<comment type="catalytic activity">
    <reaction evidence="15">
        <text>uroporphyrinogen III + 2 S-adenosyl-L-methionine = precorrin-2 + 2 S-adenosyl-L-homocysteine + H(+)</text>
        <dbReference type="Rhea" id="RHEA:32459"/>
        <dbReference type="ChEBI" id="CHEBI:15378"/>
        <dbReference type="ChEBI" id="CHEBI:57308"/>
        <dbReference type="ChEBI" id="CHEBI:57856"/>
        <dbReference type="ChEBI" id="CHEBI:58827"/>
        <dbReference type="ChEBI" id="CHEBI:59789"/>
        <dbReference type="EC" id="2.1.1.107"/>
    </reaction>
</comment>
<comment type="pathway">
    <text evidence="15">Porphyrin-containing compound metabolism; siroheme biosynthesis; siroheme from sirohydrochlorin: step 1/1.</text>
</comment>
<feature type="binding site" evidence="15">
    <location>
        <begin position="43"/>
        <end position="44"/>
    </location>
    <ligand>
        <name>NAD(+)</name>
        <dbReference type="ChEBI" id="CHEBI:57540"/>
    </ligand>
</feature>
<dbReference type="Pfam" id="PF13241">
    <property type="entry name" value="NAD_binding_7"/>
    <property type="match status" value="1"/>
</dbReference>
<dbReference type="Pfam" id="PF10414">
    <property type="entry name" value="CysG_dimeriser"/>
    <property type="match status" value="1"/>
</dbReference>
<accession>A0A2V1K7L2</accession>
<dbReference type="NCBIfam" id="TIGR01469">
    <property type="entry name" value="cobA_cysG_Cterm"/>
    <property type="match status" value="1"/>
</dbReference>
<evidence type="ECO:0000256" key="4">
    <source>
        <dbReference type="ARBA" id="ARBA00022603"/>
    </source>
</evidence>